<protein>
    <submittedName>
        <fullName evidence="2">Uncharacterized protein</fullName>
    </submittedName>
</protein>
<gene>
    <name evidence="2" type="ORF">RB2654_14785</name>
</gene>
<comment type="caution">
    <text evidence="2">The sequence shown here is derived from an EMBL/GenBank/DDBJ whole genome shotgun (WGS) entry which is preliminary data.</text>
</comment>
<keyword evidence="3" id="KW-1185">Reference proteome</keyword>
<dbReference type="HOGENOM" id="CLU_3422946_0_0_5"/>
<reference evidence="2 3" key="1">
    <citation type="journal article" date="2010" name="J. Bacteriol.">
        <title>Genome sequences of Pelagibaca bermudensis HTCC2601T and Maritimibacter alkaliphilus HTCC2654T, the type strains of two marine Roseobacter genera.</title>
        <authorList>
            <person name="Thrash J.C."/>
            <person name="Cho J.C."/>
            <person name="Ferriera S."/>
            <person name="Johnson J."/>
            <person name="Vergin K.L."/>
            <person name="Giovannoni S.J."/>
        </authorList>
    </citation>
    <scope>NUCLEOTIDE SEQUENCE [LARGE SCALE GENOMIC DNA]</scope>
    <source>
        <strain evidence="2 3">HTCC2654</strain>
    </source>
</reference>
<proteinExistence type="predicted"/>
<evidence type="ECO:0000313" key="2">
    <source>
        <dbReference type="EMBL" id="EAQ12561.1"/>
    </source>
</evidence>
<dbReference type="AlphaFoldDB" id="A3VH06"/>
<dbReference type="EMBL" id="AAMT01000008">
    <property type="protein sequence ID" value="EAQ12561.1"/>
    <property type="molecule type" value="Genomic_DNA"/>
</dbReference>
<evidence type="ECO:0000256" key="1">
    <source>
        <dbReference type="SAM" id="MobiDB-lite"/>
    </source>
</evidence>
<name>A3VH06_9RHOB</name>
<dbReference type="Proteomes" id="UP000002931">
    <property type="component" value="Unassembled WGS sequence"/>
</dbReference>
<sequence length="23" mass="2436">MAIIQAAFRTAPDPASPNRLPPT</sequence>
<accession>A3VH06</accession>
<organism evidence="2 3">
    <name type="scientific">Maritimibacter alkaliphilus HTCC2654</name>
    <dbReference type="NCBI Taxonomy" id="314271"/>
    <lineage>
        <taxon>Bacteria</taxon>
        <taxon>Pseudomonadati</taxon>
        <taxon>Pseudomonadota</taxon>
        <taxon>Alphaproteobacteria</taxon>
        <taxon>Rhodobacterales</taxon>
        <taxon>Roseobacteraceae</taxon>
        <taxon>Maritimibacter</taxon>
    </lineage>
</organism>
<evidence type="ECO:0000313" key="3">
    <source>
        <dbReference type="Proteomes" id="UP000002931"/>
    </source>
</evidence>
<feature type="region of interest" description="Disordered" evidence="1">
    <location>
        <begin position="1"/>
        <end position="23"/>
    </location>
</feature>